<dbReference type="OrthoDB" id="74201at2759"/>
<comment type="caution">
    <text evidence="2">The sequence shown here is derived from an EMBL/GenBank/DDBJ whole genome shotgun (WGS) entry which is preliminary data.</text>
</comment>
<evidence type="ECO:0000256" key="1">
    <source>
        <dbReference type="RuleBase" id="RU000487"/>
    </source>
</evidence>
<reference evidence="2 3" key="1">
    <citation type="journal article" date="2017" name="Mol. Ecol.">
        <title>Comparative and population genomic landscape of Phellinus noxius: A hypervariable fungus causing root rot in trees.</title>
        <authorList>
            <person name="Chung C.L."/>
            <person name="Lee T.J."/>
            <person name="Akiba M."/>
            <person name="Lee H.H."/>
            <person name="Kuo T.H."/>
            <person name="Liu D."/>
            <person name="Ke H.M."/>
            <person name="Yokoi T."/>
            <person name="Roa M.B."/>
            <person name="Lu M.J."/>
            <person name="Chang Y.Y."/>
            <person name="Ann P.J."/>
            <person name="Tsai J.N."/>
            <person name="Chen C.Y."/>
            <person name="Tzean S.S."/>
            <person name="Ota Y."/>
            <person name="Hattori T."/>
            <person name="Sahashi N."/>
            <person name="Liou R.F."/>
            <person name="Kikuchi T."/>
            <person name="Tsai I.J."/>
        </authorList>
    </citation>
    <scope>NUCLEOTIDE SEQUENCE [LARGE SCALE GENOMIC DNA]</scope>
    <source>
        <strain evidence="2 3">FFPRI411160</strain>
    </source>
</reference>
<dbReference type="InParanoid" id="A0A286UKR7"/>
<dbReference type="InterPro" id="IPR004000">
    <property type="entry name" value="Actin"/>
</dbReference>
<accession>A0A286UKR7</accession>
<dbReference type="InterPro" id="IPR043129">
    <property type="entry name" value="ATPase_NBD"/>
</dbReference>
<dbReference type="SUPFAM" id="SSF53067">
    <property type="entry name" value="Actin-like ATPase domain"/>
    <property type="match status" value="2"/>
</dbReference>
<proteinExistence type="inferred from homology"/>
<dbReference type="Gene3D" id="3.30.420.40">
    <property type="match status" value="3"/>
</dbReference>
<evidence type="ECO:0000313" key="3">
    <source>
        <dbReference type="Proteomes" id="UP000217199"/>
    </source>
</evidence>
<dbReference type="PANTHER" id="PTHR11937">
    <property type="entry name" value="ACTIN"/>
    <property type="match status" value="1"/>
</dbReference>
<sequence length="483" mass="52998">MSNLSFRDSSVVIVETGRTTIRTIHGLSELLKLPAIEVDARVGLRREPETDAQTSHSKAKVNDYLVGRSLDDALAAGQDIDVTWPFLDGDIKNFEAAEALWKHVLFKQLGLKRVQNESPALLTFPLGLSRNTYEHVCQIFFERFNFAGVSILERPLSQLYSVNALNGLVVDIGTHRTDVTPIYECSVQHNCVDFLPVGIADCEAYLARILRGNESVVSALSPPEALLPEAELQSQLLAFAKQVWKGGHIKLGEADTTSTEEEGITNIAAVLVAGKEKSVIESNQKKRATAKASAAEQARARELEAMDLVTLDFKEKQVTVGRERHRFLDPLFDPNLLRDLDGFAEKVERSGGTLLPLQDICGRAVAKADLDTRISIWDGLFVTGDCASLIKGIGTALQTRIAPYLLGNTELQNDAQPKQIRILHVPEYFAEYRDQGDSNAAFLGASVVAKVIFSDPAGKNFVNKQDYGSRGPKAILEMSPSLL</sequence>
<comment type="similarity">
    <text evidence="1">Belongs to the actin family.</text>
</comment>
<dbReference type="AlphaFoldDB" id="A0A286UKR7"/>
<dbReference type="SMART" id="SM00268">
    <property type="entry name" value="ACTIN"/>
    <property type="match status" value="1"/>
</dbReference>
<evidence type="ECO:0000313" key="2">
    <source>
        <dbReference type="EMBL" id="PAV20084.1"/>
    </source>
</evidence>
<keyword evidence="3" id="KW-1185">Reference proteome</keyword>
<dbReference type="STRING" id="2282107.A0A286UKR7"/>
<dbReference type="EMBL" id="NBII01000004">
    <property type="protein sequence ID" value="PAV20084.1"/>
    <property type="molecule type" value="Genomic_DNA"/>
</dbReference>
<dbReference type="Proteomes" id="UP000217199">
    <property type="component" value="Unassembled WGS sequence"/>
</dbReference>
<name>A0A286UKR7_9AGAM</name>
<protein>
    <submittedName>
        <fullName evidence="2">Actin-like ATPase domain-containing</fullName>
    </submittedName>
</protein>
<dbReference type="Pfam" id="PF00022">
    <property type="entry name" value="Actin"/>
    <property type="match status" value="1"/>
</dbReference>
<organism evidence="2 3">
    <name type="scientific">Pyrrhoderma noxium</name>
    <dbReference type="NCBI Taxonomy" id="2282107"/>
    <lineage>
        <taxon>Eukaryota</taxon>
        <taxon>Fungi</taxon>
        <taxon>Dikarya</taxon>
        <taxon>Basidiomycota</taxon>
        <taxon>Agaricomycotina</taxon>
        <taxon>Agaricomycetes</taxon>
        <taxon>Hymenochaetales</taxon>
        <taxon>Hymenochaetaceae</taxon>
        <taxon>Pyrrhoderma</taxon>
    </lineage>
</organism>
<dbReference type="FunCoup" id="A0A286UKR7">
    <property type="interactions" value="12"/>
</dbReference>
<dbReference type="CDD" id="cd10208">
    <property type="entry name" value="ASKHA_NBD_ScArp9-like"/>
    <property type="match status" value="1"/>
</dbReference>
<gene>
    <name evidence="2" type="ORF">PNOK_0501800</name>
</gene>